<dbReference type="Proteomes" id="UP000005167">
    <property type="component" value="Unassembled WGS sequence"/>
</dbReference>
<name>G2FIN4_9GAMM</name>
<proteinExistence type="predicted"/>
<gene>
    <name evidence="1" type="ORF">TevJSym_be00240</name>
</gene>
<protein>
    <submittedName>
        <fullName evidence="1">Uncharacterized protein</fullName>
    </submittedName>
</protein>
<sequence>MPPIEQVAHYEQAITRLTPASSELERNLISTYRSLLLQCREQFSSDY</sequence>
<evidence type="ECO:0000313" key="2">
    <source>
        <dbReference type="Proteomes" id="UP000005167"/>
    </source>
</evidence>
<evidence type="ECO:0000313" key="1">
    <source>
        <dbReference type="EMBL" id="EGW53346.1"/>
    </source>
</evidence>
<comment type="caution">
    <text evidence="1">The sequence shown here is derived from an EMBL/GenBank/DDBJ whole genome shotgun (WGS) entry which is preliminary data.</text>
</comment>
<keyword evidence="2" id="KW-1185">Reference proteome</keyword>
<dbReference type="AlphaFoldDB" id="G2FIN4"/>
<reference evidence="1 2" key="1">
    <citation type="journal article" date="2011" name="ISME J.">
        <title>The endosymbionts of the deep-sea tubeworms Riftia pachyptila and Tevnia jerichonana share an identical physiology as revealed by proteogenomic analyses.</title>
        <authorList>
            <person name="Gardebrecht A."/>
            <person name="Markert S."/>
            <person name="Felbeck H."/>
            <person name="Thuermer A."/>
            <person name="Albrecht D."/>
            <person name="Wollherr A."/>
            <person name="Kabisch J."/>
            <person name="Lehmann R."/>
            <person name="Daniel R."/>
            <person name="Liesegang H."/>
            <person name="Hecker M."/>
            <person name="Sievert S.M."/>
            <person name="Schweder T."/>
        </authorList>
    </citation>
    <scope>NUCLEOTIDE SEQUENCE [LARGE SCALE GENOMIC DNA]</scope>
</reference>
<dbReference type="EMBL" id="AFZB01000031">
    <property type="protein sequence ID" value="EGW53346.1"/>
    <property type="molecule type" value="Genomic_DNA"/>
</dbReference>
<accession>G2FIN4</accession>
<organism evidence="1 2">
    <name type="scientific">endosymbiont of Tevnia jerichonana</name>
    <name type="common">vent Tica</name>
    <dbReference type="NCBI Taxonomy" id="1049564"/>
    <lineage>
        <taxon>Bacteria</taxon>
        <taxon>Pseudomonadati</taxon>
        <taxon>Pseudomonadota</taxon>
        <taxon>Gammaproteobacteria</taxon>
        <taxon>sulfur-oxidizing symbionts</taxon>
    </lineage>
</organism>